<keyword evidence="2 4" id="KW-0396">Initiation factor</keyword>
<feature type="compositionally biased region" description="Basic and acidic residues" evidence="5">
    <location>
        <begin position="66"/>
        <end position="87"/>
    </location>
</feature>
<dbReference type="Proteomes" id="UP000053097">
    <property type="component" value="Unassembled WGS sequence"/>
</dbReference>
<evidence type="ECO:0000256" key="4">
    <source>
        <dbReference type="HAMAP-Rule" id="MF_03009"/>
    </source>
</evidence>
<dbReference type="STRING" id="2015173.A0A026VV76"/>
<dbReference type="PANTHER" id="PTHR21681">
    <property type="entry name" value="EUKARYOTIC TRANSLATION INITIATION FACTOR 3 SUBUNIT J"/>
    <property type="match status" value="1"/>
</dbReference>
<keyword evidence="1 4" id="KW-0963">Cytoplasm</keyword>
<dbReference type="PANTHER" id="PTHR21681:SF0">
    <property type="entry name" value="EUKARYOTIC TRANSLATION INITIATION FACTOR 3 SUBUNIT J"/>
    <property type="match status" value="1"/>
</dbReference>
<dbReference type="GO" id="GO:0033290">
    <property type="term" value="C:eukaryotic 48S preinitiation complex"/>
    <property type="evidence" value="ECO:0007669"/>
    <property type="project" value="UniProtKB-UniRule"/>
</dbReference>
<dbReference type="InterPro" id="IPR023194">
    <property type="entry name" value="eIF3-like_dom_sf"/>
</dbReference>
<evidence type="ECO:0000313" key="7">
    <source>
        <dbReference type="Proteomes" id="UP000053097"/>
    </source>
</evidence>
<keyword evidence="3 4" id="KW-0648">Protein biosynthesis</keyword>
<dbReference type="GO" id="GO:0005852">
    <property type="term" value="C:eukaryotic translation initiation factor 3 complex"/>
    <property type="evidence" value="ECO:0007669"/>
    <property type="project" value="UniProtKB-UniRule"/>
</dbReference>
<dbReference type="GO" id="GO:0016282">
    <property type="term" value="C:eukaryotic 43S preinitiation complex"/>
    <property type="evidence" value="ECO:0007669"/>
    <property type="project" value="UniProtKB-UniRule"/>
</dbReference>
<dbReference type="EMBL" id="KK107804">
    <property type="protein sequence ID" value="EZA47575.1"/>
    <property type="molecule type" value="Genomic_DNA"/>
</dbReference>
<dbReference type="Pfam" id="PF08597">
    <property type="entry name" value="eIF3_subunit"/>
    <property type="match status" value="1"/>
</dbReference>
<comment type="similarity">
    <text evidence="4">Belongs to the eIF-3 subunit J family.</text>
</comment>
<keyword evidence="7" id="KW-1185">Reference proteome</keyword>
<evidence type="ECO:0000256" key="2">
    <source>
        <dbReference type="ARBA" id="ARBA00022540"/>
    </source>
</evidence>
<dbReference type="OrthoDB" id="20381at2759"/>
<evidence type="ECO:0000313" key="6">
    <source>
        <dbReference type="EMBL" id="EZA47575.1"/>
    </source>
</evidence>
<dbReference type="AlphaFoldDB" id="A0A026VV76"/>
<dbReference type="InterPro" id="IPR013906">
    <property type="entry name" value="eIF3j"/>
</dbReference>
<dbReference type="OMA" id="KPHYALW"/>
<sequence length="271" mass="31252">MDEEWGTQRVPAVRLAARTFASERLITIVILTLSCALADVDNVEAKFDLAMRSNKWEGEDEEEDVKDSWEDVEEEKKDVEKPAEVPKAKPKPRKALAERIEEREKKAKEEAERKVKEMEEALTPEERRAEMLRRQRLQEEADLRLAMETFGTPTTEPSSESLDAMVPDTKEEFERFGTALSQKINQFNKHAEFPTFAEELIKSICLNLSSHYLKKVKTTVDNLLIEKQKIEKGDKAKKNKGKGKAKLKIEGDNTLLSEYGDYVFDEYDDFM</sequence>
<accession>A0A026VV76</accession>
<organism evidence="6 7">
    <name type="scientific">Ooceraea biroi</name>
    <name type="common">Clonal raider ant</name>
    <name type="synonym">Cerapachys biroi</name>
    <dbReference type="NCBI Taxonomy" id="2015173"/>
    <lineage>
        <taxon>Eukaryota</taxon>
        <taxon>Metazoa</taxon>
        <taxon>Ecdysozoa</taxon>
        <taxon>Arthropoda</taxon>
        <taxon>Hexapoda</taxon>
        <taxon>Insecta</taxon>
        <taxon>Pterygota</taxon>
        <taxon>Neoptera</taxon>
        <taxon>Endopterygota</taxon>
        <taxon>Hymenoptera</taxon>
        <taxon>Apocrita</taxon>
        <taxon>Aculeata</taxon>
        <taxon>Formicoidea</taxon>
        <taxon>Formicidae</taxon>
        <taxon>Dorylinae</taxon>
        <taxon>Ooceraea</taxon>
    </lineage>
</organism>
<comment type="function">
    <text evidence="4">Component of the eukaryotic translation initiation factor 3 (eIF-3) complex, which is involved in protein synthesis of a specialized repertoire of mRNAs and, together with other initiation factors, stimulates binding of mRNA and methionyl-tRNAi to the 40S ribosome. The eIF-3 complex specifically targets and initiates translation of a subset of mRNAs involved in cell proliferation.</text>
</comment>
<feature type="region of interest" description="Disordered" evidence="5">
    <location>
        <begin position="54"/>
        <end position="96"/>
    </location>
</feature>
<evidence type="ECO:0000256" key="1">
    <source>
        <dbReference type="ARBA" id="ARBA00022490"/>
    </source>
</evidence>
<comment type="subcellular location">
    <subcellularLocation>
        <location evidence="4">Cytoplasm</location>
    </subcellularLocation>
</comment>
<proteinExistence type="inferred from homology"/>
<dbReference type="GO" id="GO:0001732">
    <property type="term" value="P:formation of cytoplasmic translation initiation complex"/>
    <property type="evidence" value="ECO:0007669"/>
    <property type="project" value="UniProtKB-UniRule"/>
</dbReference>
<name>A0A026VV76_OOCBI</name>
<reference evidence="6 7" key="1">
    <citation type="journal article" date="2014" name="Curr. Biol.">
        <title>The genome of the clonal raider ant Cerapachys biroi.</title>
        <authorList>
            <person name="Oxley P.R."/>
            <person name="Ji L."/>
            <person name="Fetter-Pruneda I."/>
            <person name="McKenzie S.K."/>
            <person name="Li C."/>
            <person name="Hu H."/>
            <person name="Zhang G."/>
            <person name="Kronauer D.J."/>
        </authorList>
    </citation>
    <scope>NUCLEOTIDE SEQUENCE [LARGE SCALE GENOMIC DNA]</scope>
</reference>
<protein>
    <recommendedName>
        <fullName evidence="4">Eukaryotic translation initiation factor 3 subunit J</fullName>
        <shortName evidence="4">eIF3j</shortName>
    </recommendedName>
</protein>
<dbReference type="GO" id="GO:0003743">
    <property type="term" value="F:translation initiation factor activity"/>
    <property type="evidence" value="ECO:0007669"/>
    <property type="project" value="UniProtKB-UniRule"/>
</dbReference>
<evidence type="ECO:0000256" key="3">
    <source>
        <dbReference type="ARBA" id="ARBA00022917"/>
    </source>
</evidence>
<dbReference type="HAMAP" id="MF_03009">
    <property type="entry name" value="eIF3j"/>
    <property type="match status" value="1"/>
</dbReference>
<gene>
    <name evidence="6" type="ORF">X777_15641</name>
</gene>
<comment type="subunit">
    <text evidence="4">Component of the eukaryotic translation initiation factor 3 (eIF-3) complex.</text>
</comment>
<evidence type="ECO:0000256" key="5">
    <source>
        <dbReference type="SAM" id="MobiDB-lite"/>
    </source>
</evidence>
<dbReference type="Gene3D" id="1.10.246.60">
    <property type="entry name" value="Eukaryotic translation initiation factor 3 like domains"/>
    <property type="match status" value="1"/>
</dbReference>